<organism evidence="1 2">
    <name type="scientific">Rhodofomes roseus</name>
    <dbReference type="NCBI Taxonomy" id="34475"/>
    <lineage>
        <taxon>Eukaryota</taxon>
        <taxon>Fungi</taxon>
        <taxon>Dikarya</taxon>
        <taxon>Basidiomycota</taxon>
        <taxon>Agaricomycotina</taxon>
        <taxon>Agaricomycetes</taxon>
        <taxon>Polyporales</taxon>
        <taxon>Rhodofomes</taxon>
    </lineage>
</organism>
<dbReference type="SUPFAM" id="SSF52047">
    <property type="entry name" value="RNI-like"/>
    <property type="match status" value="1"/>
</dbReference>
<reference evidence="1 2" key="1">
    <citation type="journal article" date="2021" name="Environ. Microbiol.">
        <title>Gene family expansions and transcriptome signatures uncover fungal adaptations to wood decay.</title>
        <authorList>
            <person name="Hage H."/>
            <person name="Miyauchi S."/>
            <person name="Viragh M."/>
            <person name="Drula E."/>
            <person name="Min B."/>
            <person name="Chaduli D."/>
            <person name="Navarro D."/>
            <person name="Favel A."/>
            <person name="Norest M."/>
            <person name="Lesage-Meessen L."/>
            <person name="Balint B."/>
            <person name="Merenyi Z."/>
            <person name="de Eugenio L."/>
            <person name="Morin E."/>
            <person name="Martinez A.T."/>
            <person name="Baldrian P."/>
            <person name="Stursova M."/>
            <person name="Martinez M.J."/>
            <person name="Novotny C."/>
            <person name="Magnuson J.K."/>
            <person name="Spatafora J.W."/>
            <person name="Maurice S."/>
            <person name="Pangilinan J."/>
            <person name="Andreopoulos W."/>
            <person name="LaButti K."/>
            <person name="Hundley H."/>
            <person name="Na H."/>
            <person name="Kuo A."/>
            <person name="Barry K."/>
            <person name="Lipzen A."/>
            <person name="Henrissat B."/>
            <person name="Riley R."/>
            <person name="Ahrendt S."/>
            <person name="Nagy L.G."/>
            <person name="Grigoriev I.V."/>
            <person name="Martin F."/>
            <person name="Rosso M.N."/>
        </authorList>
    </citation>
    <scope>NUCLEOTIDE SEQUENCE [LARGE SCALE GENOMIC DNA]</scope>
    <source>
        <strain evidence="1 2">CIRM-BRFM 1785</strain>
    </source>
</reference>
<evidence type="ECO:0000313" key="1">
    <source>
        <dbReference type="EMBL" id="KAH9843803.1"/>
    </source>
</evidence>
<protein>
    <submittedName>
        <fullName evidence="1">Uncharacterized protein</fullName>
    </submittedName>
</protein>
<sequence>MHRCLRIPELAQQIVDSLVPTQDERVKDYVLLNDQPVMSALARLARTSKTFQDYALSKLWETQFGIQNLVLCMPDDLFYDLTSLTSVAGTFIPYRFIVSGPVSPDSTQSQSSLTSTQLQHFKRALEPRDWARFDYYAQFIKYLGCPTLDSAPLLVGMSSDVYSALARYHRHPRPYLPRLRSLTFRAMAQPSELSDICMAFLGPSVTSFTVASGPTDSASSLTALTQAPLLAPSLEQLDIDFRWSPDPSRLLVGALKTLRKLRVLRLTLPTEPLGEIWAAVADLPSLTSLYVGRDELGAEVDSSPSDPAVERLNGRIQFAQLIDLSLLNFRMSNSIDLLDRLDLPNLTDLTLSPFRDDLYPCERLFDTIAKRCPPSLSKLRIEPPSRQAHAPRVEASARSFRALQAFHDLRVLRLSSVRDLTDELLFEIADAWPALEELTLLPARSSSPEMSATLLGLTYVAETCRNLHTLALNFRPFFGTSAQSSWPHGAPPRGTRPNTRVKTLDVHTAWPIYGDGVQVVAAVLAESFASLETIRELGVEAEETWREVQDLLPALRAERSGVRCGLDTLERRG</sequence>
<dbReference type="GeneID" id="72002041"/>
<dbReference type="InterPro" id="IPR032675">
    <property type="entry name" value="LRR_dom_sf"/>
</dbReference>
<comment type="caution">
    <text evidence="1">The sequence shown here is derived from an EMBL/GenBank/DDBJ whole genome shotgun (WGS) entry which is preliminary data.</text>
</comment>
<dbReference type="PANTHER" id="PTHR13318:SF178">
    <property type="entry name" value="OS02G0200900 PROTEIN"/>
    <property type="match status" value="1"/>
</dbReference>
<proteinExistence type="predicted"/>
<dbReference type="PANTHER" id="PTHR13318">
    <property type="entry name" value="PARTNER OF PAIRED, ISOFORM B-RELATED"/>
    <property type="match status" value="1"/>
</dbReference>
<dbReference type="RefSeq" id="XP_047784613.1">
    <property type="nucleotide sequence ID" value="XM_047921309.1"/>
</dbReference>
<evidence type="ECO:0000313" key="2">
    <source>
        <dbReference type="Proteomes" id="UP000814176"/>
    </source>
</evidence>
<dbReference type="Proteomes" id="UP000814176">
    <property type="component" value="Unassembled WGS sequence"/>
</dbReference>
<dbReference type="Gene3D" id="3.80.10.10">
    <property type="entry name" value="Ribonuclease Inhibitor"/>
    <property type="match status" value="1"/>
</dbReference>
<keyword evidence="2" id="KW-1185">Reference proteome</keyword>
<gene>
    <name evidence="1" type="ORF">C8Q71DRAFT_719501</name>
</gene>
<name>A0ABQ8KXP1_9APHY</name>
<accession>A0ABQ8KXP1</accession>
<dbReference type="EMBL" id="JADCUA010000001">
    <property type="protein sequence ID" value="KAH9843803.1"/>
    <property type="molecule type" value="Genomic_DNA"/>
</dbReference>